<dbReference type="AlphaFoldDB" id="A0A392MJ58"/>
<keyword evidence="2" id="KW-1185">Reference proteome</keyword>
<feature type="non-terminal residue" evidence="1">
    <location>
        <position position="42"/>
    </location>
</feature>
<organism evidence="1 2">
    <name type="scientific">Trifolium medium</name>
    <dbReference type="NCBI Taxonomy" id="97028"/>
    <lineage>
        <taxon>Eukaryota</taxon>
        <taxon>Viridiplantae</taxon>
        <taxon>Streptophyta</taxon>
        <taxon>Embryophyta</taxon>
        <taxon>Tracheophyta</taxon>
        <taxon>Spermatophyta</taxon>
        <taxon>Magnoliopsida</taxon>
        <taxon>eudicotyledons</taxon>
        <taxon>Gunneridae</taxon>
        <taxon>Pentapetalae</taxon>
        <taxon>rosids</taxon>
        <taxon>fabids</taxon>
        <taxon>Fabales</taxon>
        <taxon>Fabaceae</taxon>
        <taxon>Papilionoideae</taxon>
        <taxon>50 kb inversion clade</taxon>
        <taxon>NPAAA clade</taxon>
        <taxon>Hologalegina</taxon>
        <taxon>IRL clade</taxon>
        <taxon>Trifolieae</taxon>
        <taxon>Trifolium</taxon>
    </lineage>
</organism>
<evidence type="ECO:0000313" key="2">
    <source>
        <dbReference type="Proteomes" id="UP000265520"/>
    </source>
</evidence>
<protein>
    <submittedName>
        <fullName evidence="1">Uncharacterized protein</fullName>
    </submittedName>
</protein>
<proteinExistence type="predicted"/>
<gene>
    <name evidence="1" type="ORF">A2U01_0007980</name>
</gene>
<dbReference type="EMBL" id="LXQA010011563">
    <property type="protein sequence ID" value="MCH87115.1"/>
    <property type="molecule type" value="Genomic_DNA"/>
</dbReference>
<name>A0A392MJ58_9FABA</name>
<dbReference type="Proteomes" id="UP000265520">
    <property type="component" value="Unassembled WGS sequence"/>
</dbReference>
<evidence type="ECO:0000313" key="1">
    <source>
        <dbReference type="EMBL" id="MCH87115.1"/>
    </source>
</evidence>
<reference evidence="1 2" key="1">
    <citation type="journal article" date="2018" name="Front. Plant Sci.">
        <title>Red Clover (Trifolium pratense) and Zigzag Clover (T. medium) - A Picture of Genomic Similarities and Differences.</title>
        <authorList>
            <person name="Dluhosova J."/>
            <person name="Istvanek J."/>
            <person name="Nedelnik J."/>
            <person name="Repkova J."/>
        </authorList>
    </citation>
    <scope>NUCLEOTIDE SEQUENCE [LARGE SCALE GENOMIC DNA]</scope>
    <source>
        <strain evidence="2">cv. 10/8</strain>
        <tissue evidence="1">Leaf</tissue>
    </source>
</reference>
<comment type="caution">
    <text evidence="1">The sequence shown here is derived from an EMBL/GenBank/DDBJ whole genome shotgun (WGS) entry which is preliminary data.</text>
</comment>
<accession>A0A392MJ58</accession>
<sequence>MTAATWKMCGFDDAATAEAMAMKKALEFAQQCCFKQVEMESD</sequence>